<organism evidence="4 5">
    <name type="scientific">Paraburkholderia denitrificans</name>
    <dbReference type="NCBI Taxonomy" id="694025"/>
    <lineage>
        <taxon>Bacteria</taxon>
        <taxon>Pseudomonadati</taxon>
        <taxon>Pseudomonadota</taxon>
        <taxon>Betaproteobacteria</taxon>
        <taxon>Burkholderiales</taxon>
        <taxon>Burkholderiaceae</taxon>
        <taxon>Paraburkholderia</taxon>
    </lineage>
</organism>
<dbReference type="Proteomes" id="UP001596103">
    <property type="component" value="Unassembled WGS sequence"/>
</dbReference>
<accession>A0ABW0JAE5</accession>
<protein>
    <submittedName>
        <fullName evidence="4">Transglycosylase SLT domain-containing protein</fullName>
    </submittedName>
</protein>
<name>A0ABW0JAE5_9BURK</name>
<comment type="similarity">
    <text evidence="1">Belongs to the transglycosylase Slt family.</text>
</comment>
<feature type="chain" id="PRO_5047068143" evidence="2">
    <location>
        <begin position="21"/>
        <end position="209"/>
    </location>
</feature>
<feature type="domain" description="Transglycosylase SLT" evidence="3">
    <location>
        <begin position="52"/>
        <end position="148"/>
    </location>
</feature>
<dbReference type="Pfam" id="PF01464">
    <property type="entry name" value="SLT"/>
    <property type="match status" value="1"/>
</dbReference>
<dbReference type="EMBL" id="JBHSMP010000016">
    <property type="protein sequence ID" value="MFC5429993.1"/>
    <property type="molecule type" value="Genomic_DNA"/>
</dbReference>
<feature type="signal peptide" evidence="2">
    <location>
        <begin position="1"/>
        <end position="20"/>
    </location>
</feature>
<dbReference type="PANTHER" id="PTHR37423:SF2">
    <property type="entry name" value="MEMBRANE-BOUND LYTIC MUREIN TRANSGLYCOSYLASE C"/>
    <property type="match status" value="1"/>
</dbReference>
<reference evidence="5" key="1">
    <citation type="journal article" date="2019" name="Int. J. Syst. Evol. Microbiol.">
        <title>The Global Catalogue of Microorganisms (GCM) 10K type strain sequencing project: providing services to taxonomists for standard genome sequencing and annotation.</title>
        <authorList>
            <consortium name="The Broad Institute Genomics Platform"/>
            <consortium name="The Broad Institute Genome Sequencing Center for Infectious Disease"/>
            <person name="Wu L."/>
            <person name="Ma J."/>
        </authorList>
    </citation>
    <scope>NUCLEOTIDE SEQUENCE [LARGE SCALE GENOMIC DNA]</scope>
    <source>
        <strain evidence="5">CCUG 56042</strain>
    </source>
</reference>
<proteinExistence type="inferred from homology"/>
<dbReference type="InterPro" id="IPR023346">
    <property type="entry name" value="Lysozyme-like_dom_sf"/>
</dbReference>
<evidence type="ECO:0000256" key="2">
    <source>
        <dbReference type="SAM" id="SignalP"/>
    </source>
</evidence>
<dbReference type="PANTHER" id="PTHR37423">
    <property type="entry name" value="SOLUBLE LYTIC MUREIN TRANSGLYCOSYLASE-RELATED"/>
    <property type="match status" value="1"/>
</dbReference>
<evidence type="ECO:0000256" key="1">
    <source>
        <dbReference type="ARBA" id="ARBA00007734"/>
    </source>
</evidence>
<evidence type="ECO:0000313" key="5">
    <source>
        <dbReference type="Proteomes" id="UP001596103"/>
    </source>
</evidence>
<evidence type="ECO:0000259" key="3">
    <source>
        <dbReference type="Pfam" id="PF01464"/>
    </source>
</evidence>
<sequence length="209" mass="21705">MRRLICLFVLLPGLLQQTWAQQPPAADTISTYLTQRFGVAKAKAVQISAAVTSAAEKYSLPPAVLLAIISIESRFRERARGANGATGLMQIVPSAHRNLLHNVKNLTSPDVNIDVGSSILYGYRRAAGGDLSAAMKNYGGSSTYVEKIESRAAEFASLFKSAQTGQNVASASTVVAAADANADASTITASAVPATPEVTAISTAGHGAN</sequence>
<dbReference type="InterPro" id="IPR008258">
    <property type="entry name" value="Transglycosylase_SLT_dom_1"/>
</dbReference>
<keyword evidence="2" id="KW-0732">Signal</keyword>
<dbReference type="RefSeq" id="WP_377712027.1">
    <property type="nucleotide sequence ID" value="NZ_JBHSMP010000016.1"/>
</dbReference>
<dbReference type="SUPFAM" id="SSF53955">
    <property type="entry name" value="Lysozyme-like"/>
    <property type="match status" value="1"/>
</dbReference>
<gene>
    <name evidence="4" type="ORF">ACFPTO_14455</name>
</gene>
<keyword evidence="5" id="KW-1185">Reference proteome</keyword>
<evidence type="ECO:0000313" key="4">
    <source>
        <dbReference type="EMBL" id="MFC5429993.1"/>
    </source>
</evidence>
<dbReference type="Gene3D" id="1.10.530.10">
    <property type="match status" value="1"/>
</dbReference>
<comment type="caution">
    <text evidence="4">The sequence shown here is derived from an EMBL/GenBank/DDBJ whole genome shotgun (WGS) entry which is preliminary data.</text>
</comment>